<proteinExistence type="inferred from homology"/>
<feature type="transmembrane region" description="Helical" evidence="8">
    <location>
        <begin position="478"/>
        <end position="505"/>
    </location>
</feature>
<evidence type="ECO:0000256" key="8">
    <source>
        <dbReference type="RuleBase" id="RU280814"/>
    </source>
</evidence>
<dbReference type="Pfam" id="PF04547">
    <property type="entry name" value="Anoctamin"/>
    <property type="match status" value="1"/>
</dbReference>
<keyword evidence="6 8" id="KW-0472">Membrane</keyword>
<feature type="transmembrane region" description="Helical" evidence="8">
    <location>
        <begin position="713"/>
        <end position="740"/>
    </location>
</feature>
<dbReference type="InterPro" id="IPR032394">
    <property type="entry name" value="Anoct_dimer"/>
</dbReference>
<evidence type="ECO:0000256" key="1">
    <source>
        <dbReference type="ARBA" id="ARBA00004651"/>
    </source>
</evidence>
<keyword evidence="7" id="KW-0325">Glycoprotein</keyword>
<evidence type="ECO:0000256" key="6">
    <source>
        <dbReference type="ARBA" id="ARBA00023136"/>
    </source>
</evidence>
<feature type="region of interest" description="Disordered" evidence="9">
    <location>
        <begin position="154"/>
        <end position="173"/>
    </location>
</feature>
<evidence type="ECO:0000259" key="11">
    <source>
        <dbReference type="Pfam" id="PF16178"/>
    </source>
</evidence>
<sequence length="1175" mass="131331">MATGMPPSCPGTWSGCRVATAVSESSSIHSDALFDPGPGLDRDISLGSTGPGLGLDRDIYLGSTGPGLDRDISLGSTGPGLDRDISLGSTGPGLGRDIYLGSTGPGLGRDISLGSTGPGLDRDISLGSTGPGLGLDIDSLQERTHTRYRMHHQYGSQDKIPGGGVGPAAPQDGQRSCQFFSDGRRKVDYVLVFYQRKQISVRGGDRLHRLSAPPHPPHRLSVVSNGSSPPSGPVGGLGCVAGQRSAGDGEVCVDLGVAVELEANPADGEMVLIREEFEARLLEAGLEMERDTEVRVYGPSFTRLHVPWPVLSREAEFLKIKVPTKKSYDLKQEHGFSASLSEFWRKVNQPFQPNIPQPGHSTTKQLSHCFSRDKLHLFNISSKDTFFDNATRSRIVYEILRRTPCTRTCQSMGITTLIAKGVYDSAFPLHDGDYKVVGRSERNDRQLLHDEWARYGAFYKYQPVDLIRKYFGEKIGLYFAWLGVYTQLLIPASLVGIIVFCYGCYTVDMDVPSLEMCDEQQNFTMCPLCDGVCDYWHLSTACGTARASHLFDNPATVFFAIFMSLWVATFLEHWKRRQISLNHSWDLTGLEEEEDHPRPKYETVLLQKRQMMRNKEKKNDKKKKRKIEEDVAAGKDRWRQRLLSAMNTGTSTGVEKLTWRDRLPGYLINISSILFMFGLTFSAVFGVIVYRIVVSALMAMSPDPEIKSNVRVTVTATAVIINLVVILILDEIYGAVAVWLTELEIPRTESSFEQHLILKVFLLKFMNAYAPIFYVAFFKGRFAGRPGDYVYVFNDYRMEECAPGGCLIELCIQLSIIMVGKQLIQNNVFEIGIPKLKKLIRAWKDKGISLEEREEQRARPPQQWNLDYTLVPFEGLTPEYMEMIIQFGFVSLFVASFPLAPLFALLNNVIEIRLDAKKFVTELRRPDAVQAKDIGIWYNILSGMGKFSVIINAFVISFTSDFIPRLVYQYMYSQTGTMHGFIDHTLSHFNVSNFRPGNAPTSSDATICKYKDYREPPWAAEAYQFSKTYWAVLAARLAFVILFQNLVMFLSLLVAWVIPDVPKNIGEQLKREKTLLVDVFLREEKEKFHLLQSLFSSKDQPSQGQPDTAHFRTLPLGLSQGLGQPSGGDGGESRARCRAASFSQFTRRMSASPSNDAGRQMSMSPSNDAARHTAV</sequence>
<dbReference type="PANTHER" id="PTHR12308">
    <property type="entry name" value="ANOCTAMIN"/>
    <property type="match status" value="1"/>
</dbReference>
<dbReference type="InterPro" id="IPR049452">
    <property type="entry name" value="Anoctamin_TM"/>
</dbReference>
<dbReference type="Pfam" id="PF16178">
    <property type="entry name" value="Anoct_dimer"/>
    <property type="match status" value="1"/>
</dbReference>
<feature type="transmembrane region" description="Helical" evidence="8">
    <location>
        <begin position="761"/>
        <end position="778"/>
    </location>
</feature>
<gene>
    <name evidence="13" type="primary">LOC106594071</name>
</gene>
<keyword evidence="5 8" id="KW-1133">Transmembrane helix</keyword>
<feature type="transmembrane region" description="Helical" evidence="8">
    <location>
        <begin position="666"/>
        <end position="693"/>
    </location>
</feature>
<evidence type="ECO:0000313" key="13">
    <source>
        <dbReference type="RefSeq" id="XP_045569547.1"/>
    </source>
</evidence>
<reference evidence="13" key="1">
    <citation type="submission" date="2025-08" db="UniProtKB">
        <authorList>
            <consortium name="RefSeq"/>
        </authorList>
    </citation>
    <scope>IDENTIFICATION</scope>
</reference>
<feature type="transmembrane region" description="Helical" evidence="8">
    <location>
        <begin position="883"/>
        <end position="906"/>
    </location>
</feature>
<evidence type="ECO:0000256" key="9">
    <source>
        <dbReference type="SAM" id="MobiDB-lite"/>
    </source>
</evidence>
<dbReference type="Proteomes" id="UP001652741">
    <property type="component" value="Unplaced"/>
</dbReference>
<dbReference type="GeneID" id="106594071"/>
<evidence type="ECO:0000256" key="3">
    <source>
        <dbReference type="ARBA" id="ARBA00022475"/>
    </source>
</evidence>
<comment type="similarity">
    <text evidence="2 8">Belongs to the anoctamin family.</text>
</comment>
<feature type="domain" description="Anoctamin transmembrane" evidence="10">
    <location>
        <begin position="467"/>
        <end position="1072"/>
    </location>
</feature>
<feature type="transmembrane region" description="Helical" evidence="8">
    <location>
        <begin position="555"/>
        <end position="574"/>
    </location>
</feature>
<name>A0ABM3EEP6_SALSA</name>
<keyword evidence="4 8" id="KW-0812">Transmembrane</keyword>
<dbReference type="InterPro" id="IPR007632">
    <property type="entry name" value="Anoctamin"/>
</dbReference>
<evidence type="ECO:0000313" key="12">
    <source>
        <dbReference type="Proteomes" id="UP001652741"/>
    </source>
</evidence>
<dbReference type="PANTHER" id="PTHR12308:SF20">
    <property type="entry name" value="ANOCTAMIN-2"/>
    <property type="match status" value="1"/>
</dbReference>
<accession>A0ABM3EEP6</accession>
<feature type="compositionally biased region" description="Polar residues" evidence="9">
    <location>
        <begin position="1142"/>
        <end position="1167"/>
    </location>
</feature>
<evidence type="ECO:0000256" key="4">
    <source>
        <dbReference type="ARBA" id="ARBA00022692"/>
    </source>
</evidence>
<feature type="region of interest" description="Disordered" evidence="9">
    <location>
        <begin position="1142"/>
        <end position="1175"/>
    </location>
</feature>
<feature type="domain" description="Anoctamin dimerisation" evidence="11">
    <location>
        <begin position="179"/>
        <end position="464"/>
    </location>
</feature>
<keyword evidence="3" id="KW-1003">Cell membrane</keyword>
<organism evidence="12 13">
    <name type="scientific">Salmo salar</name>
    <name type="common">Atlantic salmon</name>
    <dbReference type="NCBI Taxonomy" id="8030"/>
    <lineage>
        <taxon>Eukaryota</taxon>
        <taxon>Metazoa</taxon>
        <taxon>Chordata</taxon>
        <taxon>Craniata</taxon>
        <taxon>Vertebrata</taxon>
        <taxon>Euteleostomi</taxon>
        <taxon>Actinopterygii</taxon>
        <taxon>Neopterygii</taxon>
        <taxon>Teleostei</taxon>
        <taxon>Protacanthopterygii</taxon>
        <taxon>Salmoniformes</taxon>
        <taxon>Salmonidae</taxon>
        <taxon>Salmoninae</taxon>
        <taxon>Salmo</taxon>
    </lineage>
</organism>
<protein>
    <recommendedName>
        <fullName evidence="8">Anoctamin</fullName>
    </recommendedName>
</protein>
<keyword evidence="12" id="KW-1185">Reference proteome</keyword>
<evidence type="ECO:0000256" key="2">
    <source>
        <dbReference type="ARBA" id="ARBA00009671"/>
    </source>
</evidence>
<feature type="transmembrane region" description="Helical" evidence="8">
    <location>
        <begin position="1037"/>
        <end position="1058"/>
    </location>
</feature>
<evidence type="ECO:0000256" key="7">
    <source>
        <dbReference type="ARBA" id="ARBA00023180"/>
    </source>
</evidence>
<comment type="caution">
    <text evidence="8">Lacks conserved residue(s) required for the propagation of feature annotation.</text>
</comment>
<comment type="subcellular location">
    <subcellularLocation>
        <location evidence="1">Cell membrane</location>
        <topology evidence="1">Multi-pass membrane protein</topology>
    </subcellularLocation>
    <subcellularLocation>
        <location evidence="8">Membrane</location>
        <topology evidence="8">Multi-pass membrane protein</topology>
    </subcellularLocation>
</comment>
<dbReference type="RefSeq" id="XP_045569547.1">
    <property type="nucleotide sequence ID" value="XM_045713591.1"/>
</dbReference>
<evidence type="ECO:0000259" key="10">
    <source>
        <dbReference type="Pfam" id="PF04547"/>
    </source>
</evidence>
<evidence type="ECO:0000256" key="5">
    <source>
        <dbReference type="ARBA" id="ARBA00022989"/>
    </source>
</evidence>